<gene>
    <name evidence="2" type="ORF">L3X38_033382</name>
</gene>
<dbReference type="PANTHER" id="PTHR24559:SF444">
    <property type="entry name" value="REVERSE TRANSCRIPTASE DOMAIN-CONTAINING PROTEIN"/>
    <property type="match status" value="1"/>
</dbReference>
<comment type="caution">
    <text evidence="2">The sequence shown here is derived from an EMBL/GenBank/DDBJ whole genome shotgun (WGS) entry which is preliminary data.</text>
</comment>
<accession>A0AAD4YWW8</accession>
<dbReference type="SUPFAM" id="SSF56672">
    <property type="entry name" value="DNA/RNA polymerases"/>
    <property type="match status" value="1"/>
</dbReference>
<dbReference type="Proteomes" id="UP001054821">
    <property type="component" value="Chromosome 6"/>
</dbReference>
<dbReference type="InterPro" id="IPR000477">
    <property type="entry name" value="RT_dom"/>
</dbReference>
<feature type="domain" description="Reverse transcriptase" evidence="1">
    <location>
        <begin position="2"/>
        <end position="103"/>
    </location>
</feature>
<sequence length="107" mass="12402">MVRKPRKAWRMCVDYTNLNRACPKDSFPLPRIDQLVDATAGHALLSFMDAYSGYNQIFMHPEDQAHTSFIKDRRGLYCYKVMPFSLKNAGATYQRLVNHLISNTMEL</sequence>
<proteinExistence type="predicted"/>
<evidence type="ECO:0000313" key="2">
    <source>
        <dbReference type="EMBL" id="KAI5324309.1"/>
    </source>
</evidence>
<keyword evidence="3" id="KW-1185">Reference proteome</keyword>
<dbReference type="CDD" id="cd01647">
    <property type="entry name" value="RT_LTR"/>
    <property type="match status" value="1"/>
</dbReference>
<dbReference type="Pfam" id="PF00078">
    <property type="entry name" value="RVT_1"/>
    <property type="match status" value="1"/>
</dbReference>
<dbReference type="AlphaFoldDB" id="A0AAD4YWW8"/>
<organism evidence="2 3">
    <name type="scientific">Prunus dulcis</name>
    <name type="common">Almond</name>
    <name type="synonym">Amygdalus dulcis</name>
    <dbReference type="NCBI Taxonomy" id="3755"/>
    <lineage>
        <taxon>Eukaryota</taxon>
        <taxon>Viridiplantae</taxon>
        <taxon>Streptophyta</taxon>
        <taxon>Embryophyta</taxon>
        <taxon>Tracheophyta</taxon>
        <taxon>Spermatophyta</taxon>
        <taxon>Magnoliopsida</taxon>
        <taxon>eudicotyledons</taxon>
        <taxon>Gunneridae</taxon>
        <taxon>Pentapetalae</taxon>
        <taxon>rosids</taxon>
        <taxon>fabids</taxon>
        <taxon>Rosales</taxon>
        <taxon>Rosaceae</taxon>
        <taxon>Amygdaloideae</taxon>
        <taxon>Amygdaleae</taxon>
        <taxon>Prunus</taxon>
    </lineage>
</organism>
<evidence type="ECO:0000313" key="3">
    <source>
        <dbReference type="Proteomes" id="UP001054821"/>
    </source>
</evidence>
<evidence type="ECO:0000259" key="1">
    <source>
        <dbReference type="Pfam" id="PF00078"/>
    </source>
</evidence>
<dbReference type="Gene3D" id="3.10.10.10">
    <property type="entry name" value="HIV Type 1 Reverse Transcriptase, subunit A, domain 1"/>
    <property type="match status" value="1"/>
</dbReference>
<dbReference type="InterPro" id="IPR043502">
    <property type="entry name" value="DNA/RNA_pol_sf"/>
</dbReference>
<reference evidence="2 3" key="1">
    <citation type="journal article" date="2022" name="G3 (Bethesda)">
        <title>Whole-genome sequence and methylome profiling of the almond [Prunus dulcis (Mill.) D.A. Webb] cultivar 'Nonpareil'.</title>
        <authorList>
            <person name="D'Amico-Willman K.M."/>
            <person name="Ouma W.Z."/>
            <person name="Meulia T."/>
            <person name="Sideli G.M."/>
            <person name="Gradziel T.M."/>
            <person name="Fresnedo-Ramirez J."/>
        </authorList>
    </citation>
    <scope>NUCLEOTIDE SEQUENCE [LARGE SCALE GENOMIC DNA]</scope>
    <source>
        <strain evidence="2">Clone GOH B32 T37-40</strain>
    </source>
</reference>
<name>A0AAD4YWW8_PRUDU</name>
<dbReference type="Gene3D" id="3.30.70.270">
    <property type="match status" value="1"/>
</dbReference>
<dbReference type="InterPro" id="IPR053134">
    <property type="entry name" value="RNA-dir_DNA_polymerase"/>
</dbReference>
<dbReference type="InterPro" id="IPR043128">
    <property type="entry name" value="Rev_trsase/Diguanyl_cyclase"/>
</dbReference>
<protein>
    <recommendedName>
        <fullName evidence="1">Reverse transcriptase domain-containing protein</fullName>
    </recommendedName>
</protein>
<dbReference type="EMBL" id="JAJFAZ020000006">
    <property type="protein sequence ID" value="KAI5324309.1"/>
    <property type="molecule type" value="Genomic_DNA"/>
</dbReference>
<dbReference type="PANTHER" id="PTHR24559">
    <property type="entry name" value="TRANSPOSON TY3-I GAG-POL POLYPROTEIN"/>
    <property type="match status" value="1"/>
</dbReference>